<keyword evidence="2" id="KW-1185">Reference proteome</keyword>
<feature type="non-terminal residue" evidence="1">
    <location>
        <position position="1"/>
    </location>
</feature>
<proteinExistence type="predicted"/>
<dbReference type="RefSeq" id="XP_033445397.1">
    <property type="nucleotide sequence ID" value="XM_033588387.1"/>
</dbReference>
<dbReference type="PANTHER" id="PTHR35186:SF4">
    <property type="entry name" value="PRION-INHIBITION AND PROPAGATION HELO DOMAIN-CONTAINING PROTEIN"/>
    <property type="match status" value="1"/>
</dbReference>
<evidence type="ECO:0000313" key="1">
    <source>
        <dbReference type="EMBL" id="KAF1925145.1"/>
    </source>
</evidence>
<name>A0A6A5RA89_9PLEO</name>
<sequence length="200" mass="22415">LFTDHNIQLCKRLGDEDCGVCMGIVGHDNDIFHLHPVIQKRQDVGKAPITLDHILSHDFAGHISRRQRYLIALLVASSVGQLQFTPWLRTGLCKEDIIFFPSNDDSPIVPYGEPFIRQNHHLRKKHPSTTDAATKHAFDVMAALRWSSSVSGEGGDDYATAVKWCFTGVTDTQKNWRGEIVANVVRPLEKCMDHFQAAAV</sequence>
<dbReference type="AlphaFoldDB" id="A0A6A5RA89"/>
<dbReference type="OrthoDB" id="3565018at2759"/>
<protein>
    <submittedName>
        <fullName evidence="1">Uncharacterized protein</fullName>
    </submittedName>
</protein>
<organism evidence="1 2">
    <name type="scientific">Didymella exigua CBS 183.55</name>
    <dbReference type="NCBI Taxonomy" id="1150837"/>
    <lineage>
        <taxon>Eukaryota</taxon>
        <taxon>Fungi</taxon>
        <taxon>Dikarya</taxon>
        <taxon>Ascomycota</taxon>
        <taxon>Pezizomycotina</taxon>
        <taxon>Dothideomycetes</taxon>
        <taxon>Pleosporomycetidae</taxon>
        <taxon>Pleosporales</taxon>
        <taxon>Pleosporineae</taxon>
        <taxon>Didymellaceae</taxon>
        <taxon>Didymella</taxon>
    </lineage>
</organism>
<dbReference type="Proteomes" id="UP000800082">
    <property type="component" value="Unassembled WGS sequence"/>
</dbReference>
<reference evidence="1" key="1">
    <citation type="journal article" date="2020" name="Stud. Mycol.">
        <title>101 Dothideomycetes genomes: a test case for predicting lifestyles and emergence of pathogens.</title>
        <authorList>
            <person name="Haridas S."/>
            <person name="Albert R."/>
            <person name="Binder M."/>
            <person name="Bloem J."/>
            <person name="Labutti K."/>
            <person name="Salamov A."/>
            <person name="Andreopoulos B."/>
            <person name="Baker S."/>
            <person name="Barry K."/>
            <person name="Bills G."/>
            <person name="Bluhm B."/>
            <person name="Cannon C."/>
            <person name="Castanera R."/>
            <person name="Culley D."/>
            <person name="Daum C."/>
            <person name="Ezra D."/>
            <person name="Gonzalez J."/>
            <person name="Henrissat B."/>
            <person name="Kuo A."/>
            <person name="Liang C."/>
            <person name="Lipzen A."/>
            <person name="Lutzoni F."/>
            <person name="Magnuson J."/>
            <person name="Mondo S."/>
            <person name="Nolan M."/>
            <person name="Ohm R."/>
            <person name="Pangilinan J."/>
            <person name="Park H.-J."/>
            <person name="Ramirez L."/>
            <person name="Alfaro M."/>
            <person name="Sun H."/>
            <person name="Tritt A."/>
            <person name="Yoshinaga Y."/>
            <person name="Zwiers L.-H."/>
            <person name="Turgeon B."/>
            <person name="Goodwin S."/>
            <person name="Spatafora J."/>
            <person name="Crous P."/>
            <person name="Grigoriev I."/>
        </authorList>
    </citation>
    <scope>NUCLEOTIDE SEQUENCE</scope>
    <source>
        <strain evidence="1">CBS 183.55</strain>
    </source>
</reference>
<dbReference type="GeneID" id="54346034"/>
<feature type="non-terminal residue" evidence="1">
    <location>
        <position position="200"/>
    </location>
</feature>
<accession>A0A6A5RA89</accession>
<gene>
    <name evidence="1" type="ORF">M421DRAFT_22857</name>
</gene>
<dbReference type="PANTHER" id="PTHR35186">
    <property type="entry name" value="ANK_REP_REGION DOMAIN-CONTAINING PROTEIN"/>
    <property type="match status" value="1"/>
</dbReference>
<dbReference type="EMBL" id="ML978987">
    <property type="protein sequence ID" value="KAF1925145.1"/>
    <property type="molecule type" value="Genomic_DNA"/>
</dbReference>
<evidence type="ECO:0000313" key="2">
    <source>
        <dbReference type="Proteomes" id="UP000800082"/>
    </source>
</evidence>